<dbReference type="Proteomes" id="UP001058713">
    <property type="component" value="Chromosome"/>
</dbReference>
<reference evidence="1" key="1">
    <citation type="submission" date="2021-08" db="EMBL/GenBank/DDBJ databases">
        <authorList>
            <person name="Nwanade C."/>
            <person name="Wang M."/>
            <person name="Masoudi A."/>
            <person name="Yu Z."/>
            <person name="Liu J."/>
        </authorList>
    </citation>
    <scope>NUCLEOTIDE SEQUENCE</scope>
    <source>
        <strain evidence="1">S122</strain>
    </source>
</reference>
<protein>
    <submittedName>
        <fullName evidence="1">Uncharacterized protein</fullName>
    </submittedName>
</protein>
<dbReference type="RefSeq" id="WP_259970224.1">
    <property type="nucleotide sequence ID" value="NZ_CP081070.1"/>
</dbReference>
<dbReference type="EMBL" id="CP081070">
    <property type="protein sequence ID" value="UWQ52338.1"/>
    <property type="molecule type" value="Genomic_DNA"/>
</dbReference>
<evidence type="ECO:0000313" key="2">
    <source>
        <dbReference type="Proteomes" id="UP001058713"/>
    </source>
</evidence>
<evidence type="ECO:0000313" key="1">
    <source>
        <dbReference type="EMBL" id="UWQ52338.1"/>
    </source>
</evidence>
<accession>A0A9Q9HCT2</accession>
<dbReference type="AlphaFoldDB" id="A0A9Q9HCT2"/>
<gene>
    <name evidence="1" type="ORF">K3721_09765</name>
</gene>
<proteinExistence type="predicted"/>
<organism evidence="1 2">
    <name type="scientific">Leisingera caerulea</name>
    <name type="common">Phaeobacter caeruleus</name>
    <dbReference type="NCBI Taxonomy" id="506591"/>
    <lineage>
        <taxon>Bacteria</taxon>
        <taxon>Pseudomonadati</taxon>
        <taxon>Pseudomonadota</taxon>
        <taxon>Alphaproteobacteria</taxon>
        <taxon>Rhodobacterales</taxon>
        <taxon>Roseobacteraceae</taxon>
        <taxon>Leisingera</taxon>
    </lineage>
</organism>
<name>A0A9Q9HCT2_LEICA</name>
<dbReference type="KEGG" id="lcae:K3721_09765"/>
<sequence>MAKINRMGHFWLHPPSPSIFPSLRLYHVRSHHLGNFTASSTIGACVLVVAGSSCMLRTKKPKAPIVDVDAAERDASYHRLQNFGCHRQVSHHPNG</sequence>